<dbReference type="PANTHER" id="PTHR36299:SF4">
    <property type="entry name" value="GH07892P-RELATED"/>
    <property type="match status" value="1"/>
</dbReference>
<dbReference type="EnsemblMetazoa" id="XM_001608096">
    <property type="protein sequence ID" value="XP_001608146"/>
    <property type="gene ID" value="LOC100114629"/>
</dbReference>
<reference evidence="3" key="1">
    <citation type="submission" date="2021-01" db="UniProtKB">
        <authorList>
            <consortium name="EnsemblMetazoa"/>
        </authorList>
    </citation>
    <scope>IDENTIFICATION</scope>
</reference>
<dbReference type="OrthoDB" id="8189990at2759"/>
<gene>
    <name evidence="3" type="primary">100114629</name>
</gene>
<keyword evidence="4" id="KW-1185">Reference proteome</keyword>
<evidence type="ECO:0000313" key="3">
    <source>
        <dbReference type="EnsemblMetazoa" id="XP_001608146"/>
    </source>
</evidence>
<dbReference type="InParanoid" id="A0A7M7G9K8"/>
<dbReference type="Pfam" id="PF15998">
    <property type="entry name" value="DUF4773"/>
    <property type="match status" value="1"/>
</dbReference>
<evidence type="ECO:0000256" key="1">
    <source>
        <dbReference type="SAM" id="MobiDB-lite"/>
    </source>
</evidence>
<dbReference type="OMA" id="MEANWED"/>
<organism evidence="3 4">
    <name type="scientific">Nasonia vitripennis</name>
    <name type="common">Parasitic wasp</name>
    <dbReference type="NCBI Taxonomy" id="7425"/>
    <lineage>
        <taxon>Eukaryota</taxon>
        <taxon>Metazoa</taxon>
        <taxon>Ecdysozoa</taxon>
        <taxon>Arthropoda</taxon>
        <taxon>Hexapoda</taxon>
        <taxon>Insecta</taxon>
        <taxon>Pterygota</taxon>
        <taxon>Neoptera</taxon>
        <taxon>Endopterygota</taxon>
        <taxon>Hymenoptera</taxon>
        <taxon>Apocrita</taxon>
        <taxon>Proctotrupomorpha</taxon>
        <taxon>Chalcidoidea</taxon>
        <taxon>Pteromalidae</taxon>
        <taxon>Pteromalinae</taxon>
        <taxon>Nasonia</taxon>
    </lineage>
</organism>
<dbReference type="KEGG" id="nvi:100114629"/>
<evidence type="ECO:0000259" key="2">
    <source>
        <dbReference type="Pfam" id="PF15998"/>
    </source>
</evidence>
<feature type="domain" description="DUF4773" evidence="2">
    <location>
        <begin position="109"/>
        <end position="224"/>
    </location>
</feature>
<sequence length="274" mass="29844">MPLSRFALLCTPPPKMRLFAPTLLLLVAILAILTDPTLAKKLKKKAQKPTPKPVATSSTPAPQMTMAMRDLSQLKDLQAALRQVPPAAAGVGNVTTTGTTSVSATKQGPCTCGQGVCSCCSKILMNFWKQRACVNVTYDPDEFAFTAKLSMNEQLLFTRTVSGKNPRPVCVPVPRLQVVRACIRFYNIHFIGRNVHACVNMEGKFQETTLFKVGMDCLRLGQNGVALVKPEDGGGIGQVEFLPEDPDGGESGEDYDGYDEYDDDDGDDEDLFDY</sequence>
<feature type="compositionally biased region" description="Acidic residues" evidence="1">
    <location>
        <begin position="242"/>
        <end position="274"/>
    </location>
</feature>
<dbReference type="Proteomes" id="UP000002358">
    <property type="component" value="Chromosome 5"/>
</dbReference>
<protein>
    <recommendedName>
        <fullName evidence="2">DUF4773 domain-containing protein</fullName>
    </recommendedName>
</protein>
<name>A0A7M7G9K8_NASVI</name>
<feature type="region of interest" description="Disordered" evidence="1">
    <location>
        <begin position="235"/>
        <end position="274"/>
    </location>
</feature>
<proteinExistence type="predicted"/>
<accession>A0A7M7G9K8</accession>
<dbReference type="AlphaFoldDB" id="A0A7M7G9K8"/>
<dbReference type="InterPro" id="IPR031941">
    <property type="entry name" value="DUF4773"/>
</dbReference>
<dbReference type="PANTHER" id="PTHR36299">
    <property type="entry name" value="AGAP008005-PA"/>
    <property type="match status" value="1"/>
</dbReference>
<evidence type="ECO:0000313" key="4">
    <source>
        <dbReference type="Proteomes" id="UP000002358"/>
    </source>
</evidence>